<dbReference type="InterPro" id="IPR007627">
    <property type="entry name" value="RNA_pol_sigma70_r2"/>
</dbReference>
<dbReference type="Gene3D" id="3.10.450.50">
    <property type="match status" value="1"/>
</dbReference>
<organism evidence="5 6">
    <name type="scientific">Luteimonas viscosa</name>
    <dbReference type="NCBI Taxonomy" id="1132694"/>
    <lineage>
        <taxon>Bacteria</taxon>
        <taxon>Pseudomonadati</taxon>
        <taxon>Pseudomonadota</taxon>
        <taxon>Gammaproteobacteria</taxon>
        <taxon>Lysobacterales</taxon>
        <taxon>Lysobacteraceae</taxon>
        <taxon>Luteimonas</taxon>
    </lineage>
</organism>
<dbReference type="PANTHER" id="PTHR30173">
    <property type="entry name" value="SIGMA 19 FACTOR"/>
    <property type="match status" value="1"/>
</dbReference>
<comment type="subunit">
    <text evidence="1">Interacts transiently with the RNA polymerase catalytic core formed by RpoA, RpoB, RpoC and RpoZ (2 alpha, 1 beta, 1 beta' and 1 omega subunit) to form the RNA polymerase holoenzyme that can initiate transcription.</text>
</comment>
<evidence type="ECO:0000259" key="3">
    <source>
        <dbReference type="Pfam" id="PF08281"/>
    </source>
</evidence>
<dbReference type="RefSeq" id="WP_149103543.1">
    <property type="nucleotide sequence ID" value="NZ_VTFT01000001.1"/>
</dbReference>
<dbReference type="SUPFAM" id="SSF88659">
    <property type="entry name" value="Sigma3 and sigma4 domains of RNA polymerase sigma factors"/>
    <property type="match status" value="1"/>
</dbReference>
<dbReference type="NCBIfam" id="NF007214">
    <property type="entry name" value="PRK09636.1"/>
    <property type="match status" value="1"/>
</dbReference>
<dbReference type="GO" id="GO:0016987">
    <property type="term" value="F:sigma factor activity"/>
    <property type="evidence" value="ECO:0007669"/>
    <property type="project" value="InterPro"/>
</dbReference>
<dbReference type="OrthoDB" id="3211555at2"/>
<dbReference type="NCBIfam" id="TIGR02937">
    <property type="entry name" value="sigma70-ECF"/>
    <property type="match status" value="1"/>
</dbReference>
<feature type="domain" description="RNA polymerase sigma factor 70 region 4 type 2" evidence="3">
    <location>
        <begin position="106"/>
        <end position="157"/>
    </location>
</feature>
<proteinExistence type="predicted"/>
<gene>
    <name evidence="5" type="ORF">FZO89_12365</name>
</gene>
<dbReference type="AlphaFoldDB" id="A0A5D4XVV4"/>
<dbReference type="GO" id="GO:0006352">
    <property type="term" value="P:DNA-templated transcription initiation"/>
    <property type="evidence" value="ECO:0007669"/>
    <property type="project" value="InterPro"/>
</dbReference>
<dbReference type="EMBL" id="VTFT01000001">
    <property type="protein sequence ID" value="TYT26990.1"/>
    <property type="molecule type" value="Genomic_DNA"/>
</dbReference>
<feature type="domain" description="RNA polymerase sigma-70 region 2" evidence="2">
    <location>
        <begin position="8"/>
        <end position="68"/>
    </location>
</feature>
<sequence>MTPHDRTFEIHRPRLLALAYRMLGTRADAEDTVQDAWLRWRQADYAAVRDPAGWLVATVTRLAIDRLRLAHVARTDYIGPWLPEPLTIDESPGPAGRAEIAEQVSLAFLALLERLGPEERAAFLLREVFDYDYAQIAALLGQGEANCRQMVHRARERVQAGRARFPGVAPERHRELLERFLQASASGDRDAIMALLHADARLRSDGGGKTIAALRPLEGADRIARLYRAVARRVPREAQWRIGRVNGEAAGLRFLHGRLQMITTIVSDGERIVEVLNQMNPDKLRLH</sequence>
<dbReference type="InterPro" id="IPR037401">
    <property type="entry name" value="SnoaL-like"/>
</dbReference>
<dbReference type="InterPro" id="IPR036388">
    <property type="entry name" value="WH-like_DNA-bd_sf"/>
</dbReference>
<feature type="domain" description="SnoaL-like" evidence="4">
    <location>
        <begin position="178"/>
        <end position="245"/>
    </location>
</feature>
<dbReference type="InterPro" id="IPR014284">
    <property type="entry name" value="RNA_pol_sigma-70_dom"/>
</dbReference>
<dbReference type="Pfam" id="PF08281">
    <property type="entry name" value="Sigma70_r4_2"/>
    <property type="match status" value="1"/>
</dbReference>
<dbReference type="InterPro" id="IPR013325">
    <property type="entry name" value="RNA_pol_sigma_r2"/>
</dbReference>
<dbReference type="GO" id="GO:0003677">
    <property type="term" value="F:DNA binding"/>
    <property type="evidence" value="ECO:0007669"/>
    <property type="project" value="InterPro"/>
</dbReference>
<dbReference type="SUPFAM" id="SSF88946">
    <property type="entry name" value="Sigma2 domain of RNA polymerase sigma factors"/>
    <property type="match status" value="1"/>
</dbReference>
<comment type="caution">
    <text evidence="5">The sequence shown here is derived from an EMBL/GenBank/DDBJ whole genome shotgun (WGS) entry which is preliminary data.</text>
</comment>
<dbReference type="InterPro" id="IPR014303">
    <property type="entry name" value="RNA_pol_sigma-70_ECF"/>
</dbReference>
<dbReference type="PANTHER" id="PTHR30173:SF36">
    <property type="entry name" value="ECF RNA POLYMERASE SIGMA FACTOR SIGJ"/>
    <property type="match status" value="1"/>
</dbReference>
<reference evidence="5 6" key="1">
    <citation type="submission" date="2019-08" db="EMBL/GenBank/DDBJ databases">
        <title>Luteimonas viscosus sp. nov., isolated from soil of a sunflower field.</title>
        <authorList>
            <person name="Jianli Z."/>
            <person name="Ying Z."/>
        </authorList>
    </citation>
    <scope>NUCLEOTIDE SEQUENCE [LARGE SCALE GENOMIC DNA]</scope>
    <source>
        <strain evidence="5 6">XBU10</strain>
    </source>
</reference>
<accession>A0A5D4XVV4</accession>
<evidence type="ECO:0000259" key="4">
    <source>
        <dbReference type="Pfam" id="PF12680"/>
    </source>
</evidence>
<dbReference type="InterPro" id="IPR032710">
    <property type="entry name" value="NTF2-like_dom_sf"/>
</dbReference>
<dbReference type="NCBIfam" id="TIGR02957">
    <property type="entry name" value="SigX4"/>
    <property type="match status" value="1"/>
</dbReference>
<evidence type="ECO:0000313" key="5">
    <source>
        <dbReference type="EMBL" id="TYT26990.1"/>
    </source>
</evidence>
<evidence type="ECO:0000313" key="6">
    <source>
        <dbReference type="Proteomes" id="UP000324973"/>
    </source>
</evidence>
<dbReference type="Proteomes" id="UP000324973">
    <property type="component" value="Unassembled WGS sequence"/>
</dbReference>
<dbReference type="Pfam" id="PF04542">
    <property type="entry name" value="Sigma70_r2"/>
    <property type="match status" value="1"/>
</dbReference>
<dbReference type="InterPro" id="IPR013324">
    <property type="entry name" value="RNA_pol_sigma_r3/r4-like"/>
</dbReference>
<dbReference type="Gene3D" id="1.10.1740.10">
    <property type="match status" value="1"/>
</dbReference>
<dbReference type="Gene3D" id="1.10.10.10">
    <property type="entry name" value="Winged helix-like DNA-binding domain superfamily/Winged helix DNA-binding domain"/>
    <property type="match status" value="1"/>
</dbReference>
<keyword evidence="6" id="KW-1185">Reference proteome</keyword>
<evidence type="ECO:0000259" key="2">
    <source>
        <dbReference type="Pfam" id="PF04542"/>
    </source>
</evidence>
<dbReference type="InterPro" id="IPR013249">
    <property type="entry name" value="RNA_pol_sigma70_r4_t2"/>
</dbReference>
<evidence type="ECO:0000256" key="1">
    <source>
        <dbReference type="ARBA" id="ARBA00011344"/>
    </source>
</evidence>
<protein>
    <submittedName>
        <fullName evidence="5">RNA polymerase sigma-70 factor</fullName>
    </submittedName>
</protein>
<dbReference type="SUPFAM" id="SSF54427">
    <property type="entry name" value="NTF2-like"/>
    <property type="match status" value="1"/>
</dbReference>
<dbReference type="Pfam" id="PF12680">
    <property type="entry name" value="SnoaL_2"/>
    <property type="match status" value="1"/>
</dbReference>
<name>A0A5D4XVV4_9GAMM</name>
<dbReference type="InterPro" id="IPR052704">
    <property type="entry name" value="ECF_Sigma-70_Domain"/>
</dbReference>